<dbReference type="Pfam" id="PF03198">
    <property type="entry name" value="Glyco_hydro_72"/>
    <property type="match status" value="1"/>
</dbReference>
<name>A0ABR0K7Z8_9EURO</name>
<keyword evidence="6" id="KW-0472">Membrane</keyword>
<dbReference type="PANTHER" id="PTHR31468:SF8">
    <property type="entry name" value="1,3-BETA-GLUCANOSYLTRANSFERASE GAS2"/>
    <property type="match status" value="1"/>
</dbReference>
<evidence type="ECO:0000256" key="6">
    <source>
        <dbReference type="RuleBase" id="RU361209"/>
    </source>
</evidence>
<keyword evidence="4" id="KW-0325">Glycoprotein</keyword>
<comment type="similarity">
    <text evidence="2 6">Belongs to the glycosyl hydrolase 72 family.</text>
</comment>
<dbReference type="Proteomes" id="UP001345013">
    <property type="component" value="Unassembled WGS sequence"/>
</dbReference>
<comment type="caution">
    <text evidence="7">The sequence shown here is derived from an EMBL/GenBank/DDBJ whole genome shotgun (WGS) entry which is preliminary data.</text>
</comment>
<organism evidence="7 8">
    <name type="scientific">Lithohypha guttulata</name>
    <dbReference type="NCBI Taxonomy" id="1690604"/>
    <lineage>
        <taxon>Eukaryota</taxon>
        <taxon>Fungi</taxon>
        <taxon>Dikarya</taxon>
        <taxon>Ascomycota</taxon>
        <taxon>Pezizomycotina</taxon>
        <taxon>Eurotiomycetes</taxon>
        <taxon>Chaetothyriomycetidae</taxon>
        <taxon>Chaetothyriales</taxon>
        <taxon>Trichomeriaceae</taxon>
        <taxon>Lithohypha</taxon>
    </lineage>
</organism>
<dbReference type="EMBL" id="JAVRRG010000074">
    <property type="protein sequence ID" value="KAK5089594.1"/>
    <property type="molecule type" value="Genomic_DNA"/>
</dbReference>
<accession>A0ABR0K7Z8</accession>
<evidence type="ECO:0000313" key="8">
    <source>
        <dbReference type="Proteomes" id="UP001345013"/>
    </source>
</evidence>
<comment type="subcellular location">
    <subcellularLocation>
        <location evidence="1 6">Cell membrane</location>
        <topology evidence="1 6">Lipid-anchor</topology>
        <topology evidence="1 6">GPI-anchor</topology>
    </subcellularLocation>
</comment>
<keyword evidence="5 6" id="KW-0449">Lipoprotein</keyword>
<evidence type="ECO:0000256" key="2">
    <source>
        <dbReference type="ARBA" id="ARBA00007528"/>
    </source>
</evidence>
<evidence type="ECO:0000256" key="1">
    <source>
        <dbReference type="ARBA" id="ARBA00004609"/>
    </source>
</evidence>
<evidence type="ECO:0000256" key="5">
    <source>
        <dbReference type="ARBA" id="ARBA00023288"/>
    </source>
</evidence>
<keyword evidence="3 6" id="KW-0732">Signal</keyword>
<evidence type="ECO:0000256" key="3">
    <source>
        <dbReference type="ARBA" id="ARBA00022729"/>
    </source>
</evidence>
<proteinExistence type="inferred from homology"/>
<keyword evidence="6" id="KW-0808">Transferase</keyword>
<feature type="signal peptide" evidence="6">
    <location>
        <begin position="1"/>
        <end position="21"/>
    </location>
</feature>
<evidence type="ECO:0000256" key="4">
    <source>
        <dbReference type="ARBA" id="ARBA00023180"/>
    </source>
</evidence>
<dbReference type="PANTHER" id="PTHR31468">
    <property type="entry name" value="1,3-BETA-GLUCANOSYLTRANSFERASE GAS1"/>
    <property type="match status" value="1"/>
</dbReference>
<dbReference type="Gene3D" id="3.20.20.80">
    <property type="entry name" value="Glycosidases"/>
    <property type="match status" value="1"/>
</dbReference>
<sequence length="340" mass="37691">MARFSLAVILLTALLAVTVQSIPSISVTGSKFFTSEGDQFYLKGTCITFVGLTMFAYWNLGVAYQLVEDDPLIDEAQCQRDAALMQQLGANSIRVYHVDPAADHSGCMNAFASAGIYLWVDLDSFKTYIRLGAEPSWTQNKSDFFRAVMDNFQQYDNTAGFFVGNEVLNDITDSGSAPYLLSATVDLRAYGEAKGYRSIPIGYSATDTGALPMLQNYLACRPDASERLDFYALNSYRWCGQSTFEQSGYSIIGNDSANYPLPIFFSEVGCNTQPPRDFADQAAIFTDMADQWSGSIIYEWIQEMNHYGLITYGPQQDASVNEGSSIVQGHANIRERQKKC</sequence>
<protein>
    <recommendedName>
        <fullName evidence="6">1,3-beta-glucanosyltransferase</fullName>
        <ecNumber evidence="6">2.4.1.-</ecNumber>
    </recommendedName>
</protein>
<feature type="chain" id="PRO_5044983114" description="1,3-beta-glucanosyltransferase" evidence="6">
    <location>
        <begin position="22"/>
        <end position="340"/>
    </location>
</feature>
<keyword evidence="6" id="KW-0336">GPI-anchor</keyword>
<keyword evidence="8" id="KW-1185">Reference proteome</keyword>
<dbReference type="EC" id="2.4.1.-" evidence="6"/>
<dbReference type="SUPFAM" id="SSF51445">
    <property type="entry name" value="(Trans)glycosidases"/>
    <property type="match status" value="1"/>
</dbReference>
<dbReference type="InterPro" id="IPR017853">
    <property type="entry name" value="GH"/>
</dbReference>
<reference evidence="7 8" key="1">
    <citation type="submission" date="2023-08" db="EMBL/GenBank/DDBJ databases">
        <title>Black Yeasts Isolated from many extreme environments.</title>
        <authorList>
            <person name="Coleine C."/>
            <person name="Stajich J.E."/>
            <person name="Selbmann L."/>
        </authorList>
    </citation>
    <scope>NUCLEOTIDE SEQUENCE [LARGE SCALE GENOMIC DNA]</scope>
    <source>
        <strain evidence="7 8">CCFEE 5885</strain>
    </source>
</reference>
<comment type="function">
    <text evidence="6">Splits internally a 1,3-beta-glucan molecule and transfers the newly generated reducing end (the donor) to the non-reducing end of another 1,3-beta-glucan molecule (the acceptor) forming a 1,3-beta linkage, resulting in the elongation of 1,3-beta-glucan chains in the cell wall.</text>
</comment>
<gene>
    <name evidence="7" type="ORF">LTR24_006055</name>
</gene>
<evidence type="ECO:0000313" key="7">
    <source>
        <dbReference type="EMBL" id="KAK5089594.1"/>
    </source>
</evidence>
<dbReference type="InterPro" id="IPR004886">
    <property type="entry name" value="Glucanosyltransferase"/>
</dbReference>